<dbReference type="AlphaFoldDB" id="A0A409YEB7"/>
<comment type="caution">
    <text evidence="1">The sequence shown here is derived from an EMBL/GenBank/DDBJ whole genome shotgun (WGS) entry which is preliminary data.</text>
</comment>
<dbReference type="OrthoDB" id="2904962at2759"/>
<evidence type="ECO:0000313" key="2">
    <source>
        <dbReference type="Proteomes" id="UP000284842"/>
    </source>
</evidence>
<gene>
    <name evidence="1" type="ORF">CVT24_006316</name>
</gene>
<keyword evidence="2" id="KW-1185">Reference proteome</keyword>
<protein>
    <recommendedName>
        <fullName evidence="3">F-box domain-containing protein</fullName>
    </recommendedName>
</protein>
<reference evidence="1 2" key="1">
    <citation type="journal article" date="2018" name="Evol. Lett.">
        <title>Horizontal gene cluster transfer increased hallucinogenic mushroom diversity.</title>
        <authorList>
            <person name="Reynolds H.T."/>
            <person name="Vijayakumar V."/>
            <person name="Gluck-Thaler E."/>
            <person name="Korotkin H.B."/>
            <person name="Matheny P.B."/>
            <person name="Slot J.C."/>
        </authorList>
    </citation>
    <scope>NUCLEOTIDE SEQUENCE [LARGE SCALE GENOMIC DNA]</scope>
    <source>
        <strain evidence="1 2">2629</strain>
    </source>
</reference>
<dbReference type="Proteomes" id="UP000284842">
    <property type="component" value="Unassembled WGS sequence"/>
</dbReference>
<proteinExistence type="predicted"/>
<dbReference type="InParanoid" id="A0A409YEB7"/>
<evidence type="ECO:0000313" key="1">
    <source>
        <dbReference type="EMBL" id="PPR01362.1"/>
    </source>
</evidence>
<sequence>MASQLKPSFRDMLALSSTCRSMYMISIPLRYRYVSINSFASSTAAENFAGLLLQRPDIAQFVKVLKIIGDNYVDKGHRWRISTEEEECLRYILNHDGYKNLKTVALALPTKWALLPRAIKDACTSVLQYPKLQNVKLYIEAFPRRIFGLLPPELSHLELRGTVYSEYSFEDEPEDQDRNIGSLTICRPRKLEIWDPYFQLDRGARLFTPDSHLQLSATTWLKVIVAGIRLSPLESTISGCSRTLTHLEIHHTWGPKTLRLGHLPRLETLILSADLSTVTMDYAGTASVGPRNFTWLIHALQSLSTSNTLRSITFLLLVVSFDAIQSSNMRWHDLDSVFHPSTHHKWPNLETFLIHVVNGDEHETVASFNAVQSYAFLSKHVPTLCEAQVLKMQASCTMLEIWSDRSEPKWDLSQEYV</sequence>
<evidence type="ECO:0008006" key="3">
    <source>
        <dbReference type="Google" id="ProtNLM"/>
    </source>
</evidence>
<accession>A0A409YEB7</accession>
<name>A0A409YEB7_9AGAR</name>
<organism evidence="1 2">
    <name type="scientific">Panaeolus cyanescens</name>
    <dbReference type="NCBI Taxonomy" id="181874"/>
    <lineage>
        <taxon>Eukaryota</taxon>
        <taxon>Fungi</taxon>
        <taxon>Dikarya</taxon>
        <taxon>Basidiomycota</taxon>
        <taxon>Agaricomycotina</taxon>
        <taxon>Agaricomycetes</taxon>
        <taxon>Agaricomycetidae</taxon>
        <taxon>Agaricales</taxon>
        <taxon>Agaricineae</taxon>
        <taxon>Galeropsidaceae</taxon>
        <taxon>Panaeolus</taxon>
    </lineage>
</organism>
<dbReference type="EMBL" id="NHTK01001252">
    <property type="protein sequence ID" value="PPR01362.1"/>
    <property type="molecule type" value="Genomic_DNA"/>
</dbReference>